<keyword evidence="1" id="KW-0812">Transmembrane</keyword>
<evidence type="ECO:0000313" key="3">
    <source>
        <dbReference type="EMBL" id="MCR2043680.1"/>
    </source>
</evidence>
<proteinExistence type="predicted"/>
<dbReference type="RefSeq" id="WP_050069749.1">
    <property type="nucleotide sequence ID" value="NZ_CABKTM010000019.1"/>
</dbReference>
<dbReference type="InterPro" id="IPR036374">
    <property type="entry name" value="OxRdtase_Mopterin-bd_sf"/>
</dbReference>
<organism evidence="3 4">
    <name type="scientific">Anaerosalibacter massiliensis</name>
    <dbReference type="NCBI Taxonomy" id="1347392"/>
    <lineage>
        <taxon>Bacteria</taxon>
        <taxon>Bacillati</taxon>
        <taxon>Bacillota</taxon>
        <taxon>Tissierellia</taxon>
        <taxon>Tissierellales</taxon>
        <taxon>Sporanaerobacteraceae</taxon>
        <taxon>Anaerosalibacter</taxon>
    </lineage>
</organism>
<evidence type="ECO:0000313" key="4">
    <source>
        <dbReference type="Proteomes" id="UP001142078"/>
    </source>
</evidence>
<dbReference type="OrthoDB" id="1708196at2"/>
<reference evidence="3" key="1">
    <citation type="submission" date="2022-07" db="EMBL/GenBank/DDBJ databases">
        <title>Enhanced cultured diversity of the mouse gut microbiota enables custom-made synthetic communities.</title>
        <authorList>
            <person name="Afrizal A."/>
        </authorList>
    </citation>
    <scope>NUCLEOTIDE SEQUENCE</scope>
    <source>
        <strain evidence="3">DSM 29482</strain>
    </source>
</reference>
<sequence length="171" mass="19252">MNKRTVIIMILVLALIVGVFAFINKDMIKDKKEIHENAEILISGSGKEVKLTFKDIKEFGEKDFVANLKSSGKPAREHKYTGVLLKNLFEKAGIDIKDKNQLSVKAIDGYTVALGIDEVLENNNIYLAYKIDGKPLGNKEDGGSGPYQIIIRKDQFSQRWCKHVVEIEIND</sequence>
<accession>A0A9X2S4E7</accession>
<keyword evidence="1" id="KW-1133">Transmembrane helix</keyword>
<dbReference type="AlphaFoldDB" id="A0A9X2S4E7"/>
<dbReference type="EMBL" id="JANJZL010000003">
    <property type="protein sequence ID" value="MCR2043680.1"/>
    <property type="molecule type" value="Genomic_DNA"/>
</dbReference>
<dbReference type="SUPFAM" id="SSF56524">
    <property type="entry name" value="Oxidoreductase molybdopterin-binding domain"/>
    <property type="match status" value="1"/>
</dbReference>
<comment type="caution">
    <text evidence="3">The sequence shown here is derived from an EMBL/GenBank/DDBJ whole genome shotgun (WGS) entry which is preliminary data.</text>
</comment>
<dbReference type="Gene3D" id="3.90.420.10">
    <property type="entry name" value="Oxidoreductase, molybdopterin-binding domain"/>
    <property type="match status" value="1"/>
</dbReference>
<feature type="transmembrane region" description="Helical" evidence="1">
    <location>
        <begin position="6"/>
        <end position="23"/>
    </location>
</feature>
<dbReference type="Proteomes" id="UP001142078">
    <property type="component" value="Unassembled WGS sequence"/>
</dbReference>
<keyword evidence="4" id="KW-1185">Reference proteome</keyword>
<keyword evidence="1" id="KW-0472">Membrane</keyword>
<name>A0A9X2S4E7_9FIRM</name>
<dbReference type="InterPro" id="IPR000572">
    <property type="entry name" value="OxRdtase_Mopterin-bd_dom"/>
</dbReference>
<dbReference type="Pfam" id="PF00174">
    <property type="entry name" value="Oxidored_molyb"/>
    <property type="match status" value="1"/>
</dbReference>
<feature type="domain" description="Oxidoreductase molybdopterin-binding" evidence="2">
    <location>
        <begin position="39"/>
        <end position="170"/>
    </location>
</feature>
<evidence type="ECO:0000259" key="2">
    <source>
        <dbReference type="Pfam" id="PF00174"/>
    </source>
</evidence>
<evidence type="ECO:0000256" key="1">
    <source>
        <dbReference type="SAM" id="Phobius"/>
    </source>
</evidence>
<protein>
    <submittedName>
        <fullName evidence="3">Molybdopterin-dependent oxidoreductase</fullName>
    </submittedName>
</protein>
<gene>
    <name evidence="3" type="ORF">NSA23_06055</name>
</gene>